<dbReference type="Proteomes" id="UP000191448">
    <property type="component" value="Unassembled WGS sequence"/>
</dbReference>
<dbReference type="RefSeq" id="WP_080022422.1">
    <property type="nucleotide sequence ID" value="NZ_LTAY01000031.1"/>
</dbReference>
<evidence type="ECO:0000313" key="2">
    <source>
        <dbReference type="Proteomes" id="UP000191448"/>
    </source>
</evidence>
<evidence type="ECO:0000313" key="1">
    <source>
        <dbReference type="EMBL" id="OPX48488.1"/>
    </source>
</evidence>
<dbReference type="InterPro" id="IPR027417">
    <property type="entry name" value="P-loop_NTPase"/>
</dbReference>
<organism evidence="1 2">
    <name type="scientific">Clostridium thermobutyricum DSM 4928</name>
    <dbReference type="NCBI Taxonomy" id="1121339"/>
    <lineage>
        <taxon>Bacteria</taxon>
        <taxon>Bacillati</taxon>
        <taxon>Bacillota</taxon>
        <taxon>Clostridia</taxon>
        <taxon>Eubacteriales</taxon>
        <taxon>Clostridiaceae</taxon>
        <taxon>Clostridium</taxon>
    </lineage>
</organism>
<reference evidence="1 2" key="1">
    <citation type="submission" date="2016-02" db="EMBL/GenBank/DDBJ databases">
        <title>Genome sequence of Clostridium thermobutyricum DSM 4928.</title>
        <authorList>
            <person name="Poehlein A."/>
            <person name="Daniel R."/>
        </authorList>
    </citation>
    <scope>NUCLEOTIDE SEQUENCE [LARGE SCALE GENOMIC DNA]</scope>
    <source>
        <strain evidence="1 2">DSM 4928</strain>
    </source>
</reference>
<name>A0A1V4SW86_9CLOT</name>
<dbReference type="Gene3D" id="3.40.50.300">
    <property type="entry name" value="P-loop containing nucleotide triphosphate hydrolases"/>
    <property type="match status" value="1"/>
</dbReference>
<proteinExistence type="predicted"/>
<dbReference type="EMBL" id="LTAY01000031">
    <property type="protein sequence ID" value="OPX48488.1"/>
    <property type="molecule type" value="Genomic_DNA"/>
</dbReference>
<dbReference type="OrthoDB" id="1804777at2"/>
<dbReference type="AlphaFoldDB" id="A0A1V4SW86"/>
<comment type="caution">
    <text evidence="1">The sequence shown here is derived from an EMBL/GenBank/DDBJ whole genome shotgun (WGS) entry which is preliminary data.</text>
</comment>
<gene>
    <name evidence="1" type="ORF">CLTHE_11670</name>
</gene>
<protein>
    <submittedName>
        <fullName evidence="1">Uncharacterized protein</fullName>
    </submittedName>
</protein>
<sequence length="580" mass="68423">MYYFDNLEFSNEENLDIYLIFKYWNKHYDVKLNMNDSKAIENVLANKKDIAKELGRIDIGFFAFYYLNVDFIPSDNNDLRSLDKVHLEIFEELNRMFVKDEVDKEEFILPRGLGKSTVINKLLAAWCHCYRYSRYTVVIGKREDDAIGFIDATKEFLKLKKVTSTFGILVNRAEDRIVNKQELELTNNSKIYAVGSGTSIRGTTYACDDGVFRPMIILVDDFINENDILTDDAKEKIIKKYNDEILETGDKAVYRKGKKTKAATKFLVIGTPLAADDFINAIKKDAEFKVFHRSVVNFNPDKYFLENEYWQRFKKILMNTKDDNRVKNAENFYYDNIEKMFFNTIWNDKYRPWELASTYFTKRLSFMKELMCDCEKVGEIWIKYMAKMDIKEILDRKFDKTILSIDQASTNTRKSDSTAFTVLSNSNGFYFVRKGLLEKFDSKTEFDKYINRTIQILKEYKEITHIVLEKNVYKAVDATRIEEEIAKDKELRFRNIKVITIYNTKNKDARIMTITDKINSGQIIFNEEDKEYNDQVKEFRGQHFTLHDDAIDSLEMAVNNIDEIKVYKKSTMIFLKRNLL</sequence>
<dbReference type="Gene3D" id="3.30.420.240">
    <property type="match status" value="1"/>
</dbReference>
<accession>A0A1V4SW86</accession>